<dbReference type="Gene3D" id="3.30.160.60">
    <property type="entry name" value="Classic Zinc Finger"/>
    <property type="match status" value="2"/>
</dbReference>
<evidence type="ECO:0000259" key="7">
    <source>
        <dbReference type="PROSITE" id="PS50157"/>
    </source>
</evidence>
<feature type="region of interest" description="Disordered" evidence="6">
    <location>
        <begin position="295"/>
        <end position="343"/>
    </location>
</feature>
<keyword evidence="3 5" id="KW-0863">Zinc-finger</keyword>
<comment type="caution">
    <text evidence="8">The sequence shown here is derived from an EMBL/GenBank/DDBJ whole genome shotgun (WGS) entry which is preliminary data.</text>
</comment>
<keyword evidence="2" id="KW-0677">Repeat</keyword>
<feature type="domain" description="C2H2-type" evidence="7">
    <location>
        <begin position="933"/>
        <end position="962"/>
    </location>
</feature>
<dbReference type="Pfam" id="PF00096">
    <property type="entry name" value="zf-C2H2"/>
    <property type="match status" value="2"/>
</dbReference>
<evidence type="ECO:0000256" key="2">
    <source>
        <dbReference type="ARBA" id="ARBA00022737"/>
    </source>
</evidence>
<keyword evidence="1" id="KW-0479">Metal-binding</keyword>
<dbReference type="GO" id="GO:0000978">
    <property type="term" value="F:RNA polymerase II cis-regulatory region sequence-specific DNA binding"/>
    <property type="evidence" value="ECO:0007669"/>
    <property type="project" value="TreeGrafter"/>
</dbReference>
<dbReference type="GO" id="GO:0005667">
    <property type="term" value="C:transcription regulator complex"/>
    <property type="evidence" value="ECO:0007669"/>
    <property type="project" value="TreeGrafter"/>
</dbReference>
<name>A0A8K0JX25_9TREE</name>
<keyword evidence="9" id="KW-1185">Reference proteome</keyword>
<organism evidence="8 9">
    <name type="scientific">Filobasidium floriforme</name>
    <dbReference type="NCBI Taxonomy" id="5210"/>
    <lineage>
        <taxon>Eukaryota</taxon>
        <taxon>Fungi</taxon>
        <taxon>Dikarya</taxon>
        <taxon>Basidiomycota</taxon>
        <taxon>Agaricomycotina</taxon>
        <taxon>Tremellomycetes</taxon>
        <taxon>Filobasidiales</taxon>
        <taxon>Filobasidiaceae</taxon>
        <taxon>Filobasidium</taxon>
    </lineage>
</organism>
<feature type="compositionally biased region" description="Basic residues" evidence="6">
    <location>
        <begin position="795"/>
        <end position="812"/>
    </location>
</feature>
<evidence type="ECO:0000256" key="5">
    <source>
        <dbReference type="PROSITE-ProRule" id="PRU00042"/>
    </source>
</evidence>
<evidence type="ECO:0000256" key="6">
    <source>
        <dbReference type="SAM" id="MobiDB-lite"/>
    </source>
</evidence>
<keyword evidence="4" id="KW-0862">Zinc</keyword>
<evidence type="ECO:0000256" key="4">
    <source>
        <dbReference type="ARBA" id="ARBA00022833"/>
    </source>
</evidence>
<sequence>MTTVNPLQNIYVDRSANITPRPHSRNRQSSYQQQQQQYQTQQPSSQPLSHTTPLRNTVKTSSAAQPGSSTPLQSYTNSPLLDGSFIAPSITPARPTLDPTSPFVVPSTVKNAAFFMQEPASVQKGMRAKLFGQGVEGGYLVSPQGATPWKTSGVKSGMGGGISMDVHGGINFTPMSGSDLHHHLAGGTDPFLVGPEDTATIANWDGSLSGDGSYAGVSGMDLNTDLDVSMGLHQMGDGARFGLGFDYLDHHSTSGSSGGSGVSNAFVSTPSGKYPSTLGLGSGYAPCSRKPINRLISGSSMRPNGPVLSIQPASSPLPSFVPGSSTPSSSLGSNGPVGLPGPASRRMMQQMNQSGSAADNVNNNQNMSARSVSSTYEGMAPRPGLTMNRSASTSALTMGGQASAFTSRPLARMGGFRPVSSSGVADEGEMPISPHLFPASSMTPTLSEGTSPAFTYQFQPYIGTHHRHISALSGTTIDTPALESSIPSPDFSTHHHSPLVTPLVGPSSAGLLPNNARYFPAPNPAEYQFQQKLNGLAIQVEGTERMWDSGPMSSVTTISMADTVHSAQGLSQDQTGVPNSFVELTNDMHSPHTPIDGQMGQLQAAQAAAFQVYQTTGDFSSVPLQPYEMSSNASLEVPSTAHSTMSDQQQWATGEQISYQMPLQLSAPPTASRSIVQSQMRHVSSPYDIYPTGAQLQLQPPLPMPRSVSAGYVPVMNTGLSQDDYASSSQGQTREEVSFPVNASLEATIKGGAFGAAAAYQSTPGSSMGLMAAVLEGGDDRAAKRQRVKYPPVGKRLRPGPKPKPKTPKSKRREGSSARTVSNPESLPYDPFVQIARTGTIEMNSQLPKQQFPVHVEPQEPTFLPEASQQDRRSETPADMTAAVKSTAKAEDSQADSQAPDSQSNVTRSYLESCYIMFMQADKESGGAPVKRYRCNIDDCERVFPRKSAIHSHIQTHLEDKPFVCTAPDCNAAFVRQHDLRRHVRIHSGTKPFPCPW</sequence>
<evidence type="ECO:0000256" key="1">
    <source>
        <dbReference type="ARBA" id="ARBA00022723"/>
    </source>
</evidence>
<dbReference type="EMBL" id="JABELV010000001">
    <property type="protein sequence ID" value="KAG7580159.1"/>
    <property type="molecule type" value="Genomic_DNA"/>
</dbReference>
<reference evidence="8" key="1">
    <citation type="submission" date="2020-04" db="EMBL/GenBank/DDBJ databases">
        <title>Analysis of mating type loci in Filobasidium floriforme.</title>
        <authorList>
            <person name="Nowrousian M."/>
        </authorList>
    </citation>
    <scope>NUCLEOTIDE SEQUENCE</scope>
    <source>
        <strain evidence="8">CBS 6242</strain>
    </source>
</reference>
<dbReference type="FunFam" id="3.30.160.60:FF:000072">
    <property type="entry name" value="zinc finger protein 143 isoform X1"/>
    <property type="match status" value="1"/>
</dbReference>
<feature type="domain" description="C2H2-type" evidence="7">
    <location>
        <begin position="963"/>
        <end position="992"/>
    </location>
</feature>
<dbReference type="InterPro" id="IPR013087">
    <property type="entry name" value="Znf_C2H2_type"/>
</dbReference>
<dbReference type="PROSITE" id="PS50157">
    <property type="entry name" value="ZINC_FINGER_C2H2_2"/>
    <property type="match status" value="2"/>
</dbReference>
<dbReference type="GO" id="GO:0000981">
    <property type="term" value="F:DNA-binding transcription factor activity, RNA polymerase II-specific"/>
    <property type="evidence" value="ECO:0007669"/>
    <property type="project" value="UniProtKB-ARBA"/>
</dbReference>
<evidence type="ECO:0000256" key="3">
    <source>
        <dbReference type="ARBA" id="ARBA00022771"/>
    </source>
</evidence>
<accession>A0A8K0JX25</accession>
<dbReference type="SMART" id="SM00355">
    <property type="entry name" value="ZnF_C2H2"/>
    <property type="match status" value="2"/>
</dbReference>
<dbReference type="PANTHER" id="PTHR14003">
    <property type="entry name" value="TRANSCRIPTIONAL REPRESSOR PROTEIN YY"/>
    <property type="match status" value="1"/>
</dbReference>
<feature type="compositionally biased region" description="Low complexity" evidence="6">
    <location>
        <begin position="28"/>
        <end position="47"/>
    </location>
</feature>
<feature type="region of interest" description="Disordered" evidence="6">
    <location>
        <begin position="780"/>
        <end position="830"/>
    </location>
</feature>
<dbReference type="GO" id="GO:0008270">
    <property type="term" value="F:zinc ion binding"/>
    <property type="evidence" value="ECO:0007669"/>
    <property type="project" value="UniProtKB-KW"/>
</dbReference>
<dbReference type="AlphaFoldDB" id="A0A8K0JX25"/>
<feature type="compositionally biased region" description="Low complexity" evidence="6">
    <location>
        <begin position="895"/>
        <end position="904"/>
    </location>
</feature>
<feature type="compositionally biased region" description="Low complexity" evidence="6">
    <location>
        <begin position="318"/>
        <end position="336"/>
    </location>
</feature>
<feature type="region of interest" description="Disordered" evidence="6">
    <location>
        <begin position="1"/>
        <end position="76"/>
    </location>
</feature>
<gene>
    <name evidence="8" type="ORF">FFLO_00130</name>
</gene>
<proteinExistence type="predicted"/>
<feature type="region of interest" description="Disordered" evidence="6">
    <location>
        <begin position="864"/>
        <end position="904"/>
    </location>
</feature>
<dbReference type="SUPFAM" id="SSF57667">
    <property type="entry name" value="beta-beta-alpha zinc fingers"/>
    <property type="match status" value="1"/>
</dbReference>
<evidence type="ECO:0000313" key="8">
    <source>
        <dbReference type="EMBL" id="KAG7580159.1"/>
    </source>
</evidence>
<feature type="compositionally biased region" description="Polar residues" evidence="6">
    <location>
        <begin position="48"/>
        <end position="76"/>
    </location>
</feature>
<protein>
    <recommendedName>
        <fullName evidence="7">C2H2-type domain-containing protein</fullName>
    </recommendedName>
</protein>
<dbReference type="GO" id="GO:0031519">
    <property type="term" value="C:PcG protein complex"/>
    <property type="evidence" value="ECO:0007669"/>
    <property type="project" value="TreeGrafter"/>
</dbReference>
<dbReference type="PANTHER" id="PTHR14003:SF19">
    <property type="entry name" value="YY2 TRANSCRIPTION FACTOR"/>
    <property type="match status" value="1"/>
</dbReference>
<dbReference type="PROSITE" id="PS00028">
    <property type="entry name" value="ZINC_FINGER_C2H2_1"/>
    <property type="match status" value="2"/>
</dbReference>
<dbReference type="InterPro" id="IPR036236">
    <property type="entry name" value="Znf_C2H2_sf"/>
</dbReference>
<dbReference type="GO" id="GO:0000785">
    <property type="term" value="C:chromatin"/>
    <property type="evidence" value="ECO:0007669"/>
    <property type="project" value="TreeGrafter"/>
</dbReference>
<dbReference type="Proteomes" id="UP000812966">
    <property type="component" value="Unassembled WGS sequence"/>
</dbReference>
<evidence type="ECO:0000313" key="9">
    <source>
        <dbReference type="Proteomes" id="UP000812966"/>
    </source>
</evidence>